<feature type="domain" description="Fe2OG dioxygenase" evidence="2">
    <location>
        <begin position="103"/>
        <end position="204"/>
    </location>
</feature>
<gene>
    <name evidence="3" type="ORF">BDN70DRAFT_908169</name>
</gene>
<dbReference type="AlphaFoldDB" id="A0A9P5YVC2"/>
<dbReference type="InterPro" id="IPR005123">
    <property type="entry name" value="Oxoglu/Fe-dep_dioxygenase_dom"/>
</dbReference>
<dbReference type="GO" id="GO:0046872">
    <property type="term" value="F:metal ion binding"/>
    <property type="evidence" value="ECO:0007669"/>
    <property type="project" value="UniProtKB-KW"/>
</dbReference>
<organism evidence="3 4">
    <name type="scientific">Pholiota conissans</name>
    <dbReference type="NCBI Taxonomy" id="109636"/>
    <lineage>
        <taxon>Eukaryota</taxon>
        <taxon>Fungi</taxon>
        <taxon>Dikarya</taxon>
        <taxon>Basidiomycota</taxon>
        <taxon>Agaricomycotina</taxon>
        <taxon>Agaricomycetes</taxon>
        <taxon>Agaricomycetidae</taxon>
        <taxon>Agaricales</taxon>
        <taxon>Agaricineae</taxon>
        <taxon>Strophariaceae</taxon>
        <taxon>Pholiota</taxon>
    </lineage>
</organism>
<dbReference type="PROSITE" id="PS51471">
    <property type="entry name" value="FE2OG_OXY"/>
    <property type="match status" value="1"/>
</dbReference>
<accession>A0A9P5YVC2</accession>
<dbReference type="PANTHER" id="PTHR33099">
    <property type="entry name" value="FE2OG DIOXYGENASE DOMAIN-CONTAINING PROTEIN"/>
    <property type="match status" value="1"/>
</dbReference>
<dbReference type="GO" id="GO:0016491">
    <property type="term" value="F:oxidoreductase activity"/>
    <property type="evidence" value="ECO:0007669"/>
    <property type="project" value="UniProtKB-KW"/>
</dbReference>
<keyword evidence="1" id="KW-0479">Metal-binding</keyword>
<dbReference type="PANTHER" id="PTHR33099:SF14">
    <property type="entry name" value="PROLYL 4-HYDROXYLASE ALPHA SUBUNIT FE(2+) 2OG DIOXYGENASE DOMAIN-CONTAINING PROTEIN"/>
    <property type="match status" value="1"/>
</dbReference>
<reference evidence="3" key="1">
    <citation type="submission" date="2020-11" db="EMBL/GenBank/DDBJ databases">
        <authorList>
            <consortium name="DOE Joint Genome Institute"/>
            <person name="Ahrendt S."/>
            <person name="Riley R."/>
            <person name="Andreopoulos W."/>
            <person name="Labutti K."/>
            <person name="Pangilinan J."/>
            <person name="Ruiz-Duenas F.J."/>
            <person name="Barrasa J.M."/>
            <person name="Sanchez-Garcia M."/>
            <person name="Camarero S."/>
            <person name="Miyauchi S."/>
            <person name="Serrano A."/>
            <person name="Linde D."/>
            <person name="Babiker R."/>
            <person name="Drula E."/>
            <person name="Ayuso-Fernandez I."/>
            <person name="Pacheco R."/>
            <person name="Padilla G."/>
            <person name="Ferreira P."/>
            <person name="Barriuso J."/>
            <person name="Kellner H."/>
            <person name="Castanera R."/>
            <person name="Alfaro M."/>
            <person name="Ramirez L."/>
            <person name="Pisabarro A.G."/>
            <person name="Kuo A."/>
            <person name="Tritt A."/>
            <person name="Lipzen A."/>
            <person name="He G."/>
            <person name="Yan M."/>
            <person name="Ng V."/>
            <person name="Cullen D."/>
            <person name="Martin F."/>
            <person name="Rosso M.-N."/>
            <person name="Henrissat B."/>
            <person name="Hibbett D."/>
            <person name="Martinez A.T."/>
            <person name="Grigoriev I.V."/>
        </authorList>
    </citation>
    <scope>NUCLEOTIDE SEQUENCE</scope>
    <source>
        <strain evidence="3">CIRM-BRFM 674</strain>
    </source>
</reference>
<dbReference type="Proteomes" id="UP000807469">
    <property type="component" value="Unassembled WGS sequence"/>
</dbReference>
<keyword evidence="4" id="KW-1185">Reference proteome</keyword>
<keyword evidence="1" id="KW-0560">Oxidoreductase</keyword>
<evidence type="ECO:0000313" key="4">
    <source>
        <dbReference type="Proteomes" id="UP000807469"/>
    </source>
</evidence>
<dbReference type="InterPro" id="IPR044862">
    <property type="entry name" value="Pro_4_hyd_alph_FE2OG_OXY"/>
</dbReference>
<evidence type="ECO:0000259" key="2">
    <source>
        <dbReference type="PROSITE" id="PS51471"/>
    </source>
</evidence>
<evidence type="ECO:0000256" key="1">
    <source>
        <dbReference type="RuleBase" id="RU003682"/>
    </source>
</evidence>
<dbReference type="EMBL" id="MU155335">
    <property type="protein sequence ID" value="KAF9475380.1"/>
    <property type="molecule type" value="Genomic_DNA"/>
</dbReference>
<dbReference type="Gene3D" id="2.60.120.620">
    <property type="entry name" value="q2cbj1_9rhob like domain"/>
    <property type="match status" value="1"/>
</dbReference>
<dbReference type="Pfam" id="PF13640">
    <property type="entry name" value="2OG-FeII_Oxy_3"/>
    <property type="match status" value="1"/>
</dbReference>
<comment type="caution">
    <text evidence="3">The sequence shown here is derived from an EMBL/GenBank/DDBJ whole genome shotgun (WGS) entry which is preliminary data.</text>
</comment>
<keyword evidence="1" id="KW-0408">Iron</keyword>
<sequence length="424" mass="46540">MPYCSGTVLLNASKSLLFYRSNGEAKFVDFAKPNEAQLKALADACSPASFGRDQEDIHDESYRKAGKMDTADFCTHFSPWDSGVLKTIIDSLFKTEGSFANVKAELYKLNVYGPGSFFKAHVDTPRSDAMFGSLVVVLPTPHTGGTLLFRHSNIEHVFDSAAAVSTSSPESPRAAFAAFFSDVEHEVAEVISGYRVTLTYNLYDTAPEAEAETFMTPAIAGVSIQDEDRMLSVLKGDLASVLNAPTFLPDGGLLAFELAYKYPFDHHSTQLSYFEQHLKSTDALLKRACDESGLKASLKVLYRVKKNKSDAYCFLNKFHSFDYAMVEDGLAEYLSHCEKGVIVGYDVAAPPNLNIRDWQNPPAPLDLECYARGTEILGVAWAKAGESKNAFEDKYMAYGNEASIGCAYAKVCLVARIKPAAERL</sequence>
<protein>
    <recommendedName>
        <fullName evidence="2">Fe2OG dioxygenase domain-containing protein</fullName>
    </recommendedName>
</protein>
<name>A0A9P5YVC2_9AGAR</name>
<dbReference type="OrthoDB" id="27483at2759"/>
<comment type="similarity">
    <text evidence="1">Belongs to the iron/ascorbate-dependent oxidoreductase family.</text>
</comment>
<evidence type="ECO:0000313" key="3">
    <source>
        <dbReference type="EMBL" id="KAF9475380.1"/>
    </source>
</evidence>
<proteinExistence type="inferred from homology"/>